<sequence length="492" mass="55794">MFRVSGLTFSFGEKPLYEKVNFVVGEGQKIGLVGPNGSGKSTLLNILIGREEGYNGKIETRGSISLVPQEVKYDADMLASETVREYIDREMKFEGYELHKLFAGLELDTELGANPNKLSGGQKTKLALARALLSRSDTLLLDEPTNFMDKAGKKWVMHFLSEYQGTVIVISHDLELMDKAIDKVLAINPVTKTIDEYKGNYTQFLRLKKEKEELVKRQILIKQKHITRMEKGLSKMKRLTSGKGVRRRVQQQRRIEKEKLELPALPLDVRKIKMSLPEPSKVGEIPIRTFGLSKSYGDLEVLTNLDFTIIRGERIALIGPNGSGKSTFIKILMGIVEPDAGEVVINPQSKIGYYSQEFETFDFRKRVIDAFVEDTHRDEGFARSFLGRYMFMGDKVFQRIESLSGGEKTRLSIAMLTAKDNNLLILDEPTTYLDVLSQRIILETLKEYGGTMIIVSHTQEFMAELAPQKALLFPEGKMVYWDTDLLDRIIEV</sequence>
<protein>
    <submittedName>
        <fullName evidence="4">Putative ATPase component of ABC transporter with duplicated ATPase-like protein</fullName>
    </submittedName>
</protein>
<dbReference type="CDD" id="cd03221">
    <property type="entry name" value="ABCF_EF-3"/>
    <property type="match status" value="2"/>
</dbReference>
<dbReference type="InterPro" id="IPR017871">
    <property type="entry name" value="ABC_transporter-like_CS"/>
</dbReference>
<evidence type="ECO:0000313" key="4">
    <source>
        <dbReference type="EMBL" id="AKQ02236.1"/>
    </source>
</evidence>
<dbReference type="PANTHER" id="PTHR42855">
    <property type="entry name" value="ABC TRANSPORTER ATP-BINDING SUBUNIT"/>
    <property type="match status" value="1"/>
</dbReference>
<evidence type="ECO:0000256" key="2">
    <source>
        <dbReference type="ARBA" id="ARBA00022840"/>
    </source>
</evidence>
<dbReference type="InterPro" id="IPR003439">
    <property type="entry name" value="ABC_transporter-like_ATP-bd"/>
</dbReference>
<dbReference type="InterPro" id="IPR003593">
    <property type="entry name" value="AAA+_ATPase"/>
</dbReference>
<proteinExistence type="predicted"/>
<dbReference type="PROSITE" id="PS00211">
    <property type="entry name" value="ABC_TRANSPORTER_1"/>
    <property type="match status" value="2"/>
</dbReference>
<dbReference type="Gene3D" id="3.40.50.300">
    <property type="entry name" value="P-loop containing nucleotide triphosphate hydrolases"/>
    <property type="match status" value="2"/>
</dbReference>
<accession>A0A0H4T3H1</accession>
<dbReference type="AlphaFoldDB" id="A0A0H4T3H1"/>
<dbReference type="GO" id="GO:0016887">
    <property type="term" value="F:ATP hydrolysis activity"/>
    <property type="evidence" value="ECO:0007669"/>
    <property type="project" value="InterPro"/>
</dbReference>
<dbReference type="GO" id="GO:0005524">
    <property type="term" value="F:ATP binding"/>
    <property type="evidence" value="ECO:0007669"/>
    <property type="project" value="UniProtKB-KW"/>
</dbReference>
<name>A0A0H4T3H1_9BACT</name>
<organism evidence="4">
    <name type="scientific">uncultured Microgenomates bacterium Rifle_16ft_4_minimus_37633</name>
    <dbReference type="NCBI Taxonomy" id="1665114"/>
    <lineage>
        <taxon>Bacteria</taxon>
        <taxon>Candidatus Microgenomatota</taxon>
        <taxon>environmental samples</taxon>
    </lineage>
</organism>
<dbReference type="EMBL" id="KT006999">
    <property type="protein sequence ID" value="AKQ02236.1"/>
    <property type="molecule type" value="Genomic_DNA"/>
</dbReference>
<dbReference type="Pfam" id="PF00005">
    <property type="entry name" value="ABC_tran"/>
    <property type="match status" value="2"/>
</dbReference>
<dbReference type="SMART" id="SM00382">
    <property type="entry name" value="AAA"/>
    <property type="match status" value="2"/>
</dbReference>
<keyword evidence="1" id="KW-0547">Nucleotide-binding</keyword>
<dbReference type="Pfam" id="PF12848">
    <property type="entry name" value="ABC_tran_Xtn"/>
    <property type="match status" value="1"/>
</dbReference>
<dbReference type="PROSITE" id="PS50893">
    <property type="entry name" value="ABC_TRANSPORTER_2"/>
    <property type="match status" value="2"/>
</dbReference>
<feature type="domain" description="ABC transporter" evidence="3">
    <location>
        <begin position="287"/>
        <end position="492"/>
    </location>
</feature>
<dbReference type="SUPFAM" id="SSF52540">
    <property type="entry name" value="P-loop containing nucleoside triphosphate hydrolases"/>
    <property type="match status" value="2"/>
</dbReference>
<dbReference type="PANTHER" id="PTHR42855:SF2">
    <property type="entry name" value="DRUG RESISTANCE ABC TRANSPORTER,ATP-BINDING PROTEIN"/>
    <property type="match status" value="1"/>
</dbReference>
<evidence type="ECO:0000256" key="1">
    <source>
        <dbReference type="ARBA" id="ARBA00022741"/>
    </source>
</evidence>
<dbReference type="InterPro" id="IPR032781">
    <property type="entry name" value="ABC_tran_Xtn"/>
</dbReference>
<keyword evidence="2" id="KW-0067">ATP-binding</keyword>
<evidence type="ECO:0000259" key="3">
    <source>
        <dbReference type="PROSITE" id="PS50893"/>
    </source>
</evidence>
<dbReference type="InterPro" id="IPR027417">
    <property type="entry name" value="P-loop_NTPase"/>
</dbReference>
<feature type="domain" description="ABC transporter" evidence="3">
    <location>
        <begin position="2"/>
        <end position="217"/>
    </location>
</feature>
<dbReference type="InterPro" id="IPR051309">
    <property type="entry name" value="ABCF_ATPase"/>
</dbReference>
<reference evidence="4" key="1">
    <citation type="journal article" date="2015" name="ISME J.">
        <title>Aquifer environment selects for microbial species cohorts in sediment and groundwater.</title>
        <authorList>
            <person name="Hug L.A."/>
            <person name="Thomas B.C."/>
            <person name="Brown C.T."/>
            <person name="Frischkorn K.R."/>
            <person name="Williams K.H."/>
            <person name="Tringe S.G."/>
            <person name="Banfield J.F."/>
        </authorList>
    </citation>
    <scope>NUCLEOTIDE SEQUENCE</scope>
</reference>